<feature type="short sequence motif" description="RCR-3" evidence="25">
    <location>
        <begin position="220"/>
        <end position="224"/>
    </location>
</feature>
<evidence type="ECO:0000256" key="2">
    <source>
        <dbReference type="ARBA" id="ARBA00004147"/>
    </source>
</evidence>
<evidence type="ECO:0000256" key="6">
    <source>
        <dbReference type="ARBA" id="ARBA00022562"/>
    </source>
</evidence>
<feature type="compositionally biased region" description="Acidic residues" evidence="26">
    <location>
        <begin position="578"/>
        <end position="588"/>
    </location>
</feature>
<comment type="cofactor">
    <cofactor evidence="1">
        <name>Mg(2+)</name>
        <dbReference type="ChEBI" id="CHEBI:18420"/>
    </cofactor>
</comment>
<keyword evidence="13 25" id="KW-0378">Hydrolase</keyword>
<evidence type="ECO:0000256" key="3">
    <source>
        <dbReference type="ARBA" id="ARBA00009826"/>
    </source>
</evidence>
<keyword evidence="18" id="KW-1194">Viral DNA replication</keyword>
<reference evidence="29" key="1">
    <citation type="journal article" date="2018" name="Emerg. Infect. Dis.">
        <title>Novel Parvovirus Related to Primate Bufaviruses in Dogs.</title>
        <authorList>
            <person name="Martella V."/>
            <person name="Lanave G."/>
            <person name="Mihalov-Kovacs E."/>
            <person name="Marton S."/>
            <person name="Varga-Kugler R."/>
            <person name="Kaszab E."/>
            <person name="Di Martino B."/>
            <person name="Camero M."/>
            <person name="Decaro N."/>
            <person name="Buonavoglia C."/>
            <person name="Banyai K."/>
        </authorList>
    </citation>
    <scope>NUCLEOTIDE SEQUENCE</scope>
    <source>
        <strain evidence="29">HUN/2012/22</strain>
    </source>
</reference>
<feature type="domain" description="SF3 helicase" evidence="27">
    <location>
        <begin position="379"/>
        <end position="534"/>
    </location>
</feature>
<evidence type="ECO:0000256" key="15">
    <source>
        <dbReference type="ARBA" id="ARBA00022840"/>
    </source>
</evidence>
<evidence type="ECO:0000256" key="5">
    <source>
        <dbReference type="ARBA" id="ARBA00020731"/>
    </source>
</evidence>
<keyword evidence="11 25" id="KW-0547">Nucleotide-binding</keyword>
<evidence type="ECO:0000256" key="8">
    <source>
        <dbReference type="ARBA" id="ARBA00022705"/>
    </source>
</evidence>
<evidence type="ECO:0000256" key="16">
    <source>
        <dbReference type="ARBA" id="ARBA00022842"/>
    </source>
</evidence>
<dbReference type="GO" id="GO:0042025">
    <property type="term" value="C:host cell nucleus"/>
    <property type="evidence" value="ECO:0007669"/>
    <property type="project" value="UniProtKB-SubCell"/>
</dbReference>
<feature type="short sequence motif" description="RCR-2" evidence="25">
    <location>
        <begin position="133"/>
        <end position="135"/>
    </location>
</feature>
<evidence type="ECO:0000256" key="4">
    <source>
        <dbReference type="ARBA" id="ARBA00012551"/>
    </source>
</evidence>
<feature type="active site" description="For nuclease activity" evidence="25">
    <location>
        <position position="220"/>
    </location>
</feature>
<dbReference type="GO" id="GO:0006260">
    <property type="term" value="P:DNA replication"/>
    <property type="evidence" value="ECO:0007669"/>
    <property type="project" value="UniProtKB-UniRule"/>
</dbReference>
<name>A0A2U8CR96_9VIRU</name>
<evidence type="ECO:0000256" key="10">
    <source>
        <dbReference type="ARBA" id="ARBA00022723"/>
    </source>
</evidence>
<evidence type="ECO:0000256" key="25">
    <source>
        <dbReference type="PROSITE-ProRule" id="PRU01366"/>
    </source>
</evidence>
<evidence type="ECO:0000256" key="21">
    <source>
        <dbReference type="ARBA" id="ARBA00023163"/>
    </source>
</evidence>
<keyword evidence="10" id="KW-0479">Metal-binding</keyword>
<sequence length="638" mass="73085">MATSTFSDKEVAAINWCKQHLEKTGLSFVLKIHDLQFRPVENKAVNYTWRDYRKPSKDPDILEVWKLDQQTVSNRDPEPGWKADIHREPYLQALNLTSLVKKILFDYFKNKSIEPTEVNWFIQSELGKDSGLHFHVLLQSEKIPQASGKWIQKFFAEKWGLLLTGAVPLHKDQAQTFFNQTRFRETVENNEWVQVLCYTHPQTKKKYVKPIFYTEMIVRYFLTKQPCMSHNGTGYCYTSDSGFIFGDMNSDSRKKVAKHIQDMLDRMKETTVTDTSPQEKKKKRVESQKETTIKETIQTLSNKRLHTQEKWMLGDPDSYIAQVANPGGETIIKAALDIVTLKMSVEKTAFDLILENQTKASKTAKHTKAWKIIKKNGYNPYKVYHAIICCLNKQMGKRNTILLCGPASTGKSLLGQKICHLVGNVGCYNAANVNFPFNDCSNKNIIWVEEAGNFGTQVNQFKTIMSGQAIRLDQKGKGSKTIEPTPVIMTTNEDITKVIVGSETKPEHKQPIMDRCVRIELKNRLDGDFGLLEDWEIPCIFRKLLSKGFEPTLASYCKRWGAPPTWHENWNTKPINCDVDENEEEEPEPHETNSKEPVEITDTDFDELIKGLEEDFAAMEDQELGYGQELLGTPDASD</sequence>
<keyword evidence="22" id="KW-0231">Viral genome packaging</keyword>
<evidence type="ECO:0000256" key="20">
    <source>
        <dbReference type="ARBA" id="ARBA00023125"/>
    </source>
</evidence>
<organism evidence="29">
    <name type="scientific">Canine protoparvovirus</name>
    <dbReference type="NCBI Taxonomy" id="2172548"/>
    <lineage>
        <taxon>Viruses</taxon>
        <taxon>Monodnaviria</taxon>
        <taxon>Shotokuvirae</taxon>
        <taxon>Cossaviricota</taxon>
        <taxon>Quintoviricetes</taxon>
        <taxon>Piccovirales</taxon>
        <taxon>Parvoviridae</taxon>
        <taxon>Parvovirinae</taxon>
        <taxon>Protoparvovirus</taxon>
    </lineage>
</organism>
<evidence type="ECO:0000256" key="22">
    <source>
        <dbReference type="ARBA" id="ARBA00023219"/>
    </source>
</evidence>
<dbReference type="GO" id="GO:0005524">
    <property type="term" value="F:ATP binding"/>
    <property type="evidence" value="ECO:0007669"/>
    <property type="project" value="UniProtKB-KW"/>
</dbReference>
<evidence type="ECO:0000256" key="7">
    <source>
        <dbReference type="ARBA" id="ARBA00022612"/>
    </source>
</evidence>
<evidence type="ECO:0000256" key="17">
    <source>
        <dbReference type="ARBA" id="ARBA00023015"/>
    </source>
</evidence>
<dbReference type="PROSITE" id="PS52022">
    <property type="entry name" value="PV_NS1_NUC"/>
    <property type="match status" value="1"/>
</dbReference>
<evidence type="ECO:0000256" key="24">
    <source>
        <dbReference type="ARBA" id="ARBA00047995"/>
    </source>
</evidence>
<evidence type="ECO:0000256" key="9">
    <source>
        <dbReference type="ARBA" id="ARBA00022722"/>
    </source>
</evidence>
<dbReference type="EMBL" id="MF198245">
    <property type="protein sequence ID" value="AWF28739.1"/>
    <property type="molecule type" value="Genomic_DNA"/>
</dbReference>
<dbReference type="GO" id="GO:0046872">
    <property type="term" value="F:metal ion binding"/>
    <property type="evidence" value="ECO:0007669"/>
    <property type="project" value="UniProtKB-KW"/>
</dbReference>
<keyword evidence="21" id="KW-0804">Transcription</keyword>
<dbReference type="SUPFAM" id="SSF52540">
    <property type="entry name" value="P-loop containing nucleoside triphosphate hydrolases"/>
    <property type="match status" value="1"/>
</dbReference>
<keyword evidence="16" id="KW-0460">Magnesium</keyword>
<dbReference type="Gene3D" id="3.40.50.300">
    <property type="entry name" value="P-loop containing nucleotide triphosphate hydrolases"/>
    <property type="match status" value="1"/>
</dbReference>
<evidence type="ECO:0000256" key="11">
    <source>
        <dbReference type="ARBA" id="ARBA00022741"/>
    </source>
</evidence>
<dbReference type="Pfam" id="PF01057">
    <property type="entry name" value="Parvo_NS1"/>
    <property type="match status" value="1"/>
</dbReference>
<evidence type="ECO:0000259" key="28">
    <source>
        <dbReference type="PROSITE" id="PS52022"/>
    </source>
</evidence>
<dbReference type="InterPro" id="IPR001257">
    <property type="entry name" value="Parvovirus_NS1_helicase"/>
</dbReference>
<evidence type="ECO:0000256" key="1">
    <source>
        <dbReference type="ARBA" id="ARBA00001946"/>
    </source>
</evidence>
<dbReference type="Gene3D" id="3.40.1310.20">
    <property type="match status" value="1"/>
</dbReference>
<evidence type="ECO:0000256" key="18">
    <source>
        <dbReference type="ARBA" id="ARBA00023109"/>
    </source>
</evidence>
<dbReference type="InterPro" id="IPR049901">
    <property type="entry name" value="PV_NS1-NUC"/>
</dbReference>
<keyword evidence="8 25" id="KW-0235">DNA replication</keyword>
<comment type="subcellular location">
    <subcellularLocation>
        <location evidence="2 25">Host nucleus</location>
    </subcellularLocation>
</comment>
<dbReference type="InterPro" id="IPR021076">
    <property type="entry name" value="Parvovirus_NS1_N"/>
</dbReference>
<evidence type="ECO:0000313" key="29">
    <source>
        <dbReference type="EMBL" id="AWF28739.1"/>
    </source>
</evidence>
<feature type="region of interest" description="Disordered" evidence="26">
    <location>
        <begin position="572"/>
        <end position="604"/>
    </location>
</feature>
<dbReference type="PROSITE" id="PS51206">
    <property type="entry name" value="SF3_HELICASE_1"/>
    <property type="match status" value="1"/>
</dbReference>
<accession>A0A2U8CR96</accession>
<dbReference type="InterPro" id="IPR027417">
    <property type="entry name" value="P-loop_NTPase"/>
</dbReference>
<dbReference type="Pfam" id="PF12433">
    <property type="entry name" value="PV_NSP1"/>
    <property type="match status" value="1"/>
</dbReference>
<feature type="compositionally biased region" description="Basic and acidic residues" evidence="26">
    <location>
        <begin position="589"/>
        <end position="598"/>
    </location>
</feature>
<protein>
    <recommendedName>
        <fullName evidence="5">Initiator protein NS1</fullName>
        <ecNumber evidence="4">3.6.4.12</ecNumber>
    </recommendedName>
    <alternativeName>
        <fullName evidence="23">Non-structural protein NS1</fullName>
    </alternativeName>
</protein>
<keyword evidence="9 25" id="KW-0540">Nuclease</keyword>
<dbReference type="GO" id="GO:0003678">
    <property type="term" value="F:DNA helicase activity"/>
    <property type="evidence" value="ECO:0007669"/>
    <property type="project" value="UniProtKB-EC"/>
</dbReference>
<evidence type="ECO:0000259" key="27">
    <source>
        <dbReference type="PROSITE" id="PS51206"/>
    </source>
</evidence>
<feature type="domain" description="PV NS1-Nuc" evidence="28">
    <location>
        <begin position="21"/>
        <end position="267"/>
    </location>
</feature>
<keyword evidence="12 25" id="KW-0255">Endonuclease</keyword>
<evidence type="ECO:0000256" key="26">
    <source>
        <dbReference type="SAM" id="MobiDB-lite"/>
    </source>
</evidence>
<evidence type="ECO:0000256" key="23">
    <source>
        <dbReference type="ARBA" id="ARBA00032999"/>
    </source>
</evidence>
<keyword evidence="20 25" id="KW-0238">DNA-binding</keyword>
<dbReference type="GO" id="GO:0039693">
    <property type="term" value="P:viral DNA genome replication"/>
    <property type="evidence" value="ECO:0007669"/>
    <property type="project" value="UniProtKB-KW"/>
</dbReference>
<dbReference type="GO" id="GO:0004519">
    <property type="term" value="F:endonuclease activity"/>
    <property type="evidence" value="ECO:0007669"/>
    <property type="project" value="UniProtKB-UniRule"/>
</dbReference>
<keyword evidence="19 25" id="KW-0190">Covalent protein-DNA linkage</keyword>
<keyword evidence="14" id="KW-0347">Helicase</keyword>
<evidence type="ECO:0000256" key="19">
    <source>
        <dbReference type="ARBA" id="ARBA00023124"/>
    </source>
</evidence>
<dbReference type="EC" id="3.6.4.12" evidence="4"/>
<dbReference type="GO" id="GO:0003677">
    <property type="term" value="F:DNA binding"/>
    <property type="evidence" value="ECO:0007669"/>
    <property type="project" value="UniProtKB-UniRule"/>
</dbReference>
<dbReference type="InterPro" id="IPR014015">
    <property type="entry name" value="Helicase_SF3_DNA-vir"/>
</dbReference>
<evidence type="ECO:0000256" key="14">
    <source>
        <dbReference type="ARBA" id="ARBA00022806"/>
    </source>
</evidence>
<comment type="catalytic activity">
    <reaction evidence="24">
        <text>ATP + H2O = ADP + phosphate + H(+)</text>
        <dbReference type="Rhea" id="RHEA:13065"/>
        <dbReference type="ChEBI" id="CHEBI:15377"/>
        <dbReference type="ChEBI" id="CHEBI:15378"/>
        <dbReference type="ChEBI" id="CHEBI:30616"/>
        <dbReference type="ChEBI" id="CHEBI:43474"/>
        <dbReference type="ChEBI" id="CHEBI:456216"/>
        <dbReference type="EC" id="3.6.4.12"/>
    </reaction>
</comment>
<dbReference type="GO" id="GO:0016787">
    <property type="term" value="F:hydrolase activity"/>
    <property type="evidence" value="ECO:0007669"/>
    <property type="project" value="UniProtKB-KW"/>
</dbReference>
<keyword evidence="17" id="KW-0805">Transcription regulation</keyword>
<proteinExistence type="inferred from homology"/>
<evidence type="ECO:0000256" key="12">
    <source>
        <dbReference type="ARBA" id="ARBA00022759"/>
    </source>
</evidence>
<keyword evidence="6 25" id="KW-1048">Host nucleus</keyword>
<comment type="similarity">
    <text evidence="3">Belongs to the parvoviruses initiator protein NS1 family.</text>
</comment>
<keyword evidence="15" id="KW-0067">ATP-binding</keyword>
<keyword evidence="7" id="KW-1188">Viral release from host cell</keyword>
<feature type="region of interest" description="Disordered" evidence="26">
    <location>
        <begin position="268"/>
        <end position="290"/>
    </location>
</feature>
<evidence type="ECO:0000256" key="13">
    <source>
        <dbReference type="ARBA" id="ARBA00022801"/>
    </source>
</evidence>